<organism evidence="1 2">
    <name type="scientific">Methylobacterium aquaticum</name>
    <dbReference type="NCBI Taxonomy" id="270351"/>
    <lineage>
        <taxon>Bacteria</taxon>
        <taxon>Pseudomonadati</taxon>
        <taxon>Pseudomonadota</taxon>
        <taxon>Alphaproteobacteria</taxon>
        <taxon>Hyphomicrobiales</taxon>
        <taxon>Methylobacteriaceae</taxon>
        <taxon>Methylobacterium</taxon>
    </lineage>
</organism>
<geneLocation type="plasmid" evidence="2">
    <name>pMaq22A_1p DNA</name>
</geneLocation>
<dbReference type="PATRIC" id="fig|270351.10.peg.6388"/>
<dbReference type="RefSeq" id="WP_060850394.1">
    <property type="nucleotide sequence ID" value="NZ_AP014705.1"/>
</dbReference>
<dbReference type="AlphaFoldDB" id="A0A0C6FLS5"/>
<evidence type="ECO:0000313" key="1">
    <source>
        <dbReference type="EMBL" id="BAQ49318.1"/>
    </source>
</evidence>
<keyword evidence="1" id="KW-0614">Plasmid</keyword>
<protein>
    <submittedName>
        <fullName evidence="1">Uncharacterized protein</fullName>
    </submittedName>
</protein>
<accession>A0A0C6FLS5</accession>
<dbReference type="EMBL" id="AP014705">
    <property type="protein sequence ID" value="BAQ49318.1"/>
    <property type="molecule type" value="Genomic_DNA"/>
</dbReference>
<dbReference type="Proteomes" id="UP000061432">
    <property type="component" value="Plasmid pMaq22A_1p"/>
</dbReference>
<dbReference type="KEGG" id="maqu:Maq22A_1p35425"/>
<sequence length="214" mass="22856">MKAGNQNRVVLLGEGGTPWGVALGHDCKAEHERGCAGLRAWLGVAGNAVTVEDALCRQKPAGPDWAFVQHDDPKLATLLVLNDAYARDWAAKRQGVRQKHLRDGEGFHDAWQEDDALATAYDEAGAALAAFRPDDRRLLADLAGALAAGRLALAHGGGVGPILLLADRLPGNAFLQSIHYAAFAAAEDEQGTGIDYARHPTRLLERCVGWGPLR</sequence>
<proteinExistence type="predicted"/>
<reference evidence="1 2" key="1">
    <citation type="journal article" date="2015" name="Genome Announc.">
        <title>Complete Genome Sequence of Methylobacterium aquaticum Strain 22A, Isolated from Racomitrium japonicum Moss.</title>
        <authorList>
            <person name="Tani A."/>
            <person name="Ogura Y."/>
            <person name="Hayashi T."/>
            <person name="Kimbara K."/>
        </authorList>
    </citation>
    <scope>NUCLEOTIDE SEQUENCE [LARGE SCALE GENOMIC DNA]</scope>
    <source>
        <strain evidence="1 2">MA-22A</strain>
        <plasmid evidence="2">Plasmid pMaq22A_1p DNA</plasmid>
    </source>
</reference>
<evidence type="ECO:0000313" key="2">
    <source>
        <dbReference type="Proteomes" id="UP000061432"/>
    </source>
</evidence>
<name>A0A0C6FLS5_9HYPH</name>
<gene>
    <name evidence="1" type="ORF">Maq22A_1p35425</name>
</gene>
<dbReference type="OrthoDB" id="7985839at2"/>
<reference evidence="2" key="2">
    <citation type="submission" date="2015-01" db="EMBL/GenBank/DDBJ databases">
        <title>Complete genome sequence of Methylobacterium aquaticum strain 22A.</title>
        <authorList>
            <person name="Tani A."/>
            <person name="Ogura Y."/>
            <person name="Hayashi T."/>
        </authorList>
    </citation>
    <scope>NUCLEOTIDE SEQUENCE [LARGE SCALE GENOMIC DNA]</scope>
    <source>
        <strain evidence="2">MA-22A</strain>
        <plasmid evidence="2">Plasmid pMaq22A_1p DNA</plasmid>
    </source>
</reference>